<protein>
    <submittedName>
        <fullName evidence="2">Uncharacterized protein</fullName>
    </submittedName>
</protein>
<sequence length="324" mass="35190">MPPKKSQATKAVKKKQAKGEEEQKQQHEEVEEQEQEEHTELAEQQDQSSVEGEGEEPSTGDKRKEAPTDEEPEPKASKISSAFPKQQKIISFLLSDAALAFCQNAENASSSGKGYFSAGLAPFEHLLCAIILSKPLSHNLGQRTIATVLNEPYAWKNANDVLEAGKKSDEAYRKDSEGGTTAGEMGEMAQLVVDEGWDPEGDGSLNGLLEKVQSGEGEGDGDMQETLRKEVTKIKGVGGTAGDIFLRRVQGCKGWEGLGWFVDGKTKEALEGVGLPADGEKIKKLIEDLDSKNVRQDFVAVLERALGVSLDGKMDELKKEAEKN</sequence>
<dbReference type="Proteomes" id="UP000184330">
    <property type="component" value="Unassembled WGS sequence"/>
</dbReference>
<dbReference type="OrthoDB" id="4676at2759"/>
<name>A0A1L7WC57_9HELO</name>
<evidence type="ECO:0000313" key="2">
    <source>
        <dbReference type="EMBL" id="CZR50376.1"/>
    </source>
</evidence>
<organism evidence="2 3">
    <name type="scientific">Phialocephala subalpina</name>
    <dbReference type="NCBI Taxonomy" id="576137"/>
    <lineage>
        <taxon>Eukaryota</taxon>
        <taxon>Fungi</taxon>
        <taxon>Dikarya</taxon>
        <taxon>Ascomycota</taxon>
        <taxon>Pezizomycotina</taxon>
        <taxon>Leotiomycetes</taxon>
        <taxon>Helotiales</taxon>
        <taxon>Mollisiaceae</taxon>
        <taxon>Phialocephala</taxon>
        <taxon>Phialocephala fortinii species complex</taxon>
    </lineage>
</organism>
<feature type="compositionally biased region" description="Basic and acidic residues" evidence="1">
    <location>
        <begin position="17"/>
        <end position="28"/>
    </location>
</feature>
<dbReference type="EMBL" id="FJOG01000001">
    <property type="protein sequence ID" value="CZR50376.1"/>
    <property type="molecule type" value="Genomic_DNA"/>
</dbReference>
<accession>A0A1L7WC57</accession>
<evidence type="ECO:0000313" key="3">
    <source>
        <dbReference type="Proteomes" id="UP000184330"/>
    </source>
</evidence>
<reference evidence="2 3" key="1">
    <citation type="submission" date="2016-03" db="EMBL/GenBank/DDBJ databases">
        <authorList>
            <person name="Ploux O."/>
        </authorList>
    </citation>
    <scope>NUCLEOTIDE SEQUENCE [LARGE SCALE GENOMIC DNA]</scope>
    <source>
        <strain evidence="2 3">UAMH 11012</strain>
    </source>
</reference>
<keyword evidence="3" id="KW-1185">Reference proteome</keyword>
<evidence type="ECO:0000256" key="1">
    <source>
        <dbReference type="SAM" id="MobiDB-lite"/>
    </source>
</evidence>
<gene>
    <name evidence="2" type="ORF">PAC_00248</name>
</gene>
<proteinExistence type="predicted"/>
<dbReference type="AlphaFoldDB" id="A0A1L7WC57"/>
<feature type="region of interest" description="Disordered" evidence="1">
    <location>
        <begin position="1"/>
        <end position="82"/>
    </location>
</feature>
<feature type="compositionally biased region" description="Low complexity" evidence="1">
    <location>
        <begin position="1"/>
        <end position="10"/>
    </location>
</feature>